<accession>A0ABV1ACJ4</accession>
<dbReference type="EMBL" id="JAHRIP010087259">
    <property type="protein sequence ID" value="MEQ2315797.1"/>
    <property type="molecule type" value="Genomic_DNA"/>
</dbReference>
<gene>
    <name evidence="2" type="ORF">AMECASPLE_026035</name>
</gene>
<keyword evidence="3" id="KW-1185">Reference proteome</keyword>
<evidence type="ECO:0000313" key="3">
    <source>
        <dbReference type="Proteomes" id="UP001469553"/>
    </source>
</evidence>
<comment type="caution">
    <text evidence="2">The sequence shown here is derived from an EMBL/GenBank/DDBJ whole genome shotgun (WGS) entry which is preliminary data.</text>
</comment>
<dbReference type="Proteomes" id="UP001469553">
    <property type="component" value="Unassembled WGS sequence"/>
</dbReference>
<organism evidence="2 3">
    <name type="scientific">Ameca splendens</name>
    <dbReference type="NCBI Taxonomy" id="208324"/>
    <lineage>
        <taxon>Eukaryota</taxon>
        <taxon>Metazoa</taxon>
        <taxon>Chordata</taxon>
        <taxon>Craniata</taxon>
        <taxon>Vertebrata</taxon>
        <taxon>Euteleostomi</taxon>
        <taxon>Actinopterygii</taxon>
        <taxon>Neopterygii</taxon>
        <taxon>Teleostei</taxon>
        <taxon>Neoteleostei</taxon>
        <taxon>Acanthomorphata</taxon>
        <taxon>Ovalentaria</taxon>
        <taxon>Atherinomorphae</taxon>
        <taxon>Cyprinodontiformes</taxon>
        <taxon>Goodeidae</taxon>
        <taxon>Ameca</taxon>
    </lineage>
</organism>
<name>A0ABV1ACJ4_9TELE</name>
<protein>
    <submittedName>
        <fullName evidence="2">Uncharacterized protein</fullName>
    </submittedName>
</protein>
<evidence type="ECO:0000256" key="1">
    <source>
        <dbReference type="SAM" id="MobiDB-lite"/>
    </source>
</evidence>
<sequence length="145" mass="16463">MWYEGMLVHYVKVTWSKLRIVPECPNGTPTPPSSSGEGAMNKRGAKWSKQARQPEPPQNKIIPTPNEFGSQPHEPPTPNEPQYEYPHWATPNQGTDIEHMPPNPNAMKPGTLRKSLTDNKCPQVSQWDFCFLLSALIMYAKQELH</sequence>
<feature type="region of interest" description="Disordered" evidence="1">
    <location>
        <begin position="21"/>
        <end position="109"/>
    </location>
</feature>
<evidence type="ECO:0000313" key="2">
    <source>
        <dbReference type="EMBL" id="MEQ2315797.1"/>
    </source>
</evidence>
<reference evidence="2 3" key="1">
    <citation type="submission" date="2021-06" db="EMBL/GenBank/DDBJ databases">
        <authorList>
            <person name="Palmer J.M."/>
        </authorList>
    </citation>
    <scope>NUCLEOTIDE SEQUENCE [LARGE SCALE GENOMIC DNA]</scope>
    <source>
        <strain evidence="2 3">AS_MEX2019</strain>
        <tissue evidence="2">Muscle</tissue>
    </source>
</reference>
<proteinExistence type="predicted"/>